<evidence type="ECO:0000313" key="2">
    <source>
        <dbReference type="EMBL" id="MFC7125131.1"/>
    </source>
</evidence>
<name>A0ABD5X245_9EURY</name>
<dbReference type="Gene3D" id="3.40.720.10">
    <property type="entry name" value="Alkaline Phosphatase, subunit A"/>
    <property type="match status" value="1"/>
</dbReference>
<gene>
    <name evidence="2" type="ORF">ACFQJ7_03635</name>
</gene>
<dbReference type="InterPro" id="IPR002591">
    <property type="entry name" value="Phosphodiest/P_Trfase"/>
</dbReference>
<organism evidence="2 3">
    <name type="scientific">Halovenus rubra</name>
    <dbReference type="NCBI Taxonomy" id="869890"/>
    <lineage>
        <taxon>Archaea</taxon>
        <taxon>Methanobacteriati</taxon>
        <taxon>Methanobacteriota</taxon>
        <taxon>Stenosarchaea group</taxon>
        <taxon>Halobacteria</taxon>
        <taxon>Halobacteriales</taxon>
        <taxon>Haloarculaceae</taxon>
        <taxon>Halovenus</taxon>
    </lineage>
</organism>
<dbReference type="Proteomes" id="UP001596414">
    <property type="component" value="Unassembled WGS sequence"/>
</dbReference>
<dbReference type="EMBL" id="JBHSZQ010000004">
    <property type="protein sequence ID" value="MFC7125131.1"/>
    <property type="molecule type" value="Genomic_DNA"/>
</dbReference>
<reference evidence="2 3" key="1">
    <citation type="journal article" date="2014" name="Int. J. Syst. Evol. Microbiol.">
        <title>Complete genome sequence of Corynebacterium casei LMG S-19264T (=DSM 44701T), isolated from a smear-ripened cheese.</title>
        <authorList>
            <consortium name="US DOE Joint Genome Institute (JGI-PGF)"/>
            <person name="Walter F."/>
            <person name="Albersmeier A."/>
            <person name="Kalinowski J."/>
            <person name="Ruckert C."/>
        </authorList>
    </citation>
    <scope>NUCLEOTIDE SEQUENCE [LARGE SCALE GENOMIC DNA]</scope>
    <source>
        <strain evidence="2 3">CGMCC 4.7215</strain>
    </source>
</reference>
<evidence type="ECO:0000313" key="3">
    <source>
        <dbReference type="Proteomes" id="UP001596414"/>
    </source>
</evidence>
<feature type="compositionally biased region" description="Basic and acidic residues" evidence="1">
    <location>
        <begin position="308"/>
        <end position="325"/>
    </location>
</feature>
<accession>A0ABD5X245</accession>
<dbReference type="RefSeq" id="WP_267636132.1">
    <property type="nucleotide sequence ID" value="NZ_JAODIY010000004.1"/>
</dbReference>
<feature type="region of interest" description="Disordered" evidence="1">
    <location>
        <begin position="289"/>
        <end position="325"/>
    </location>
</feature>
<dbReference type="SUPFAM" id="SSF53649">
    <property type="entry name" value="Alkaline phosphatase-like"/>
    <property type="match status" value="1"/>
</dbReference>
<dbReference type="Pfam" id="PF01663">
    <property type="entry name" value="Phosphodiest"/>
    <property type="match status" value="1"/>
</dbReference>
<dbReference type="InterPro" id="IPR017850">
    <property type="entry name" value="Alkaline_phosphatase_core_sf"/>
</dbReference>
<evidence type="ECO:0000256" key="1">
    <source>
        <dbReference type="SAM" id="MobiDB-lite"/>
    </source>
</evidence>
<proteinExistence type="predicted"/>
<comment type="caution">
    <text evidence="2">The sequence shown here is derived from an EMBL/GenBank/DDBJ whole genome shotgun (WGS) entry which is preliminary data.</text>
</comment>
<dbReference type="AlphaFoldDB" id="A0ABD5X245"/>
<protein>
    <submittedName>
        <fullName evidence="2">Alkaline phosphatase family protein</fullName>
    </submittedName>
</protein>
<sequence>MTVVVLGIDALDPDLVGREKYPNLTLNQFERIETIVSSAGDPSTHELWPTIITGKKPDEHGILLDDGVAWESSLLKTASRVSDYAIPDSLQTRLGAWLLNNTSQDAFRIPATYYEENGLSTVFDEAVAEVIGVPNYVTDPDSEDREHQLRRRMGDLFERDPEAKGGHTSSDVAEFYEMCIEMVMIRIARVRRAVRSQQNQLVFGYTSGLDLIGHVSHDRPEMQRQAYEEIDQFVGELLDDLTDKDVLILVSDHGLQDGLHTEEAMISSTDPDLLANISSVTGVRNVIESSLGHRSHQTGSRWSDNEQEDKTDNQVKSHLEDLGYM</sequence>